<dbReference type="AlphaFoldDB" id="A0A1X7N681"/>
<dbReference type="Proteomes" id="UP000193083">
    <property type="component" value="Unassembled WGS sequence"/>
</dbReference>
<evidence type="ECO:0000313" key="3">
    <source>
        <dbReference type="Proteomes" id="UP000193083"/>
    </source>
</evidence>
<feature type="transmembrane region" description="Helical" evidence="1">
    <location>
        <begin position="36"/>
        <end position="58"/>
    </location>
</feature>
<dbReference type="EMBL" id="FXBL01000004">
    <property type="protein sequence ID" value="SMH32430.1"/>
    <property type="molecule type" value="Genomic_DNA"/>
</dbReference>
<keyword evidence="3" id="KW-1185">Reference proteome</keyword>
<accession>A0A1X7N681</accession>
<evidence type="ECO:0000313" key="2">
    <source>
        <dbReference type="EMBL" id="SMH32430.1"/>
    </source>
</evidence>
<protein>
    <recommendedName>
        <fullName evidence="4">DUF3329 domain-containing protein</fullName>
    </recommendedName>
</protein>
<reference evidence="2 3" key="1">
    <citation type="submission" date="2017-04" db="EMBL/GenBank/DDBJ databases">
        <authorList>
            <person name="Afonso C.L."/>
            <person name="Miller P.J."/>
            <person name="Scott M.A."/>
            <person name="Spackman E."/>
            <person name="Goraichik I."/>
            <person name="Dimitrov K.M."/>
            <person name="Suarez D.L."/>
            <person name="Swayne D.E."/>
        </authorList>
    </citation>
    <scope>NUCLEOTIDE SEQUENCE [LARGE SCALE GENOMIC DNA]</scope>
    <source>
        <strain evidence="2 3">B5P</strain>
    </source>
</reference>
<evidence type="ECO:0008006" key="4">
    <source>
        <dbReference type="Google" id="ProtNLM"/>
    </source>
</evidence>
<keyword evidence="1" id="KW-0472">Membrane</keyword>
<proteinExistence type="predicted"/>
<dbReference type="OrthoDB" id="7362327at2"/>
<gene>
    <name evidence="2" type="ORF">SAMN02982922_1287</name>
</gene>
<feature type="transmembrane region" description="Helical" evidence="1">
    <location>
        <begin position="12"/>
        <end position="30"/>
    </location>
</feature>
<organism evidence="2 3">
    <name type="scientific">Mesorhizobium australicum</name>
    <dbReference type="NCBI Taxonomy" id="536018"/>
    <lineage>
        <taxon>Bacteria</taxon>
        <taxon>Pseudomonadati</taxon>
        <taxon>Pseudomonadota</taxon>
        <taxon>Alphaproteobacteria</taxon>
        <taxon>Hyphomicrobiales</taxon>
        <taxon>Phyllobacteriaceae</taxon>
        <taxon>Mesorhizobium</taxon>
    </lineage>
</organism>
<evidence type="ECO:0000256" key="1">
    <source>
        <dbReference type="SAM" id="Phobius"/>
    </source>
</evidence>
<sequence length="73" mass="8465">MRLLDTDHPFFRPLWIRIATFGFTAGWALFELWSGAFLWACVVGALALMSFHGFFIDFNPDRHQLSRKDDEAS</sequence>
<dbReference type="RefSeq" id="WP_085463388.1">
    <property type="nucleotide sequence ID" value="NZ_FXBL01000004.1"/>
</dbReference>
<keyword evidence="1" id="KW-1133">Transmembrane helix</keyword>
<name>A0A1X7N681_9HYPH</name>
<keyword evidence="1" id="KW-0812">Transmembrane</keyword>